<evidence type="ECO:0000256" key="1">
    <source>
        <dbReference type="SAM" id="MobiDB-lite"/>
    </source>
</evidence>
<dbReference type="Gene3D" id="3.40.50.300">
    <property type="entry name" value="P-loop containing nucleotide triphosphate hydrolases"/>
    <property type="match status" value="1"/>
</dbReference>
<keyword evidence="3" id="KW-1185">Reference proteome</keyword>
<dbReference type="SUPFAM" id="SSF52540">
    <property type="entry name" value="P-loop containing nucleoside triphosphate hydrolases"/>
    <property type="match status" value="1"/>
</dbReference>
<evidence type="ECO:0000313" key="3">
    <source>
        <dbReference type="Proteomes" id="UP001172684"/>
    </source>
</evidence>
<name>A0ABQ9NPK5_9PEZI</name>
<dbReference type="PANTHER" id="PTHR10285">
    <property type="entry name" value="URIDINE KINASE"/>
    <property type="match status" value="1"/>
</dbReference>
<organism evidence="2 3">
    <name type="scientific">Coniosporium apollinis</name>
    <dbReference type="NCBI Taxonomy" id="61459"/>
    <lineage>
        <taxon>Eukaryota</taxon>
        <taxon>Fungi</taxon>
        <taxon>Dikarya</taxon>
        <taxon>Ascomycota</taxon>
        <taxon>Pezizomycotina</taxon>
        <taxon>Dothideomycetes</taxon>
        <taxon>Dothideomycetes incertae sedis</taxon>
        <taxon>Coniosporium</taxon>
    </lineage>
</organism>
<evidence type="ECO:0000313" key="2">
    <source>
        <dbReference type="EMBL" id="KAJ9663618.1"/>
    </source>
</evidence>
<dbReference type="GO" id="GO:0016301">
    <property type="term" value="F:kinase activity"/>
    <property type="evidence" value="ECO:0007669"/>
    <property type="project" value="UniProtKB-KW"/>
</dbReference>
<dbReference type="CDD" id="cd02024">
    <property type="entry name" value="NRK1"/>
    <property type="match status" value="1"/>
</dbReference>
<proteinExistence type="predicted"/>
<sequence>MSPPSTLLLGLSGPSSSGKTTLARLLRDILNSAPASSSSPSSSSPPSPTSPPPAFILHLDDFYKTDSEIPLTPMGLPDWDCLESLDLPRFLSALKYIKTHGAPPPDLVSIQDGNAVGPSGVDDAVVERLKAELGEGGGMAKLGQVLREGGMRVCIIDGFLLFSEEMQKEGVREMFDLRLFLRAPYAVAKKRREERQGYVTLEGFWADPPGYVDDVVWPNYVKDHGFLFRGGNVDGEFDAEVLERCGIRGMPAEAEGDMTKCLEWAWRIVGEEIGKRTAG</sequence>
<reference evidence="2" key="1">
    <citation type="submission" date="2022-10" db="EMBL/GenBank/DDBJ databases">
        <title>Culturing micro-colonial fungi from biological soil crusts in the Mojave desert and describing Neophaeococcomyces mojavensis, and introducing the new genera and species Taxawa tesnikishii.</title>
        <authorList>
            <person name="Kurbessoian T."/>
            <person name="Stajich J.E."/>
        </authorList>
    </citation>
    <scope>NUCLEOTIDE SEQUENCE</scope>
    <source>
        <strain evidence="2">TK_1</strain>
    </source>
</reference>
<feature type="compositionally biased region" description="Low complexity" evidence="1">
    <location>
        <begin position="32"/>
        <end position="42"/>
    </location>
</feature>
<dbReference type="Proteomes" id="UP001172684">
    <property type="component" value="Unassembled WGS sequence"/>
</dbReference>
<dbReference type="InterPro" id="IPR027417">
    <property type="entry name" value="P-loop_NTPase"/>
</dbReference>
<dbReference type="EMBL" id="JAPDRL010000042">
    <property type="protein sequence ID" value="KAJ9663618.1"/>
    <property type="molecule type" value="Genomic_DNA"/>
</dbReference>
<keyword evidence="2" id="KW-0808">Transferase</keyword>
<protein>
    <submittedName>
        <fullName evidence="2">Ribosylnicotinamide kinase</fullName>
    </submittedName>
</protein>
<accession>A0ABQ9NPK5</accession>
<comment type="caution">
    <text evidence="2">The sequence shown here is derived from an EMBL/GenBank/DDBJ whole genome shotgun (WGS) entry which is preliminary data.</text>
</comment>
<keyword evidence="2" id="KW-0418">Kinase</keyword>
<gene>
    <name evidence="2" type="primary">NRK1</name>
    <name evidence="2" type="ORF">H2201_005579</name>
</gene>
<feature type="region of interest" description="Disordered" evidence="1">
    <location>
        <begin position="32"/>
        <end position="51"/>
    </location>
</feature>